<accession>A0A6A3KHK8</accession>
<evidence type="ECO:0000313" key="2">
    <source>
        <dbReference type="EMBL" id="KAE9199029.1"/>
    </source>
</evidence>
<protein>
    <recommendedName>
        <fullName evidence="5">Transposase Tc1-like domain-containing protein</fullName>
    </recommendedName>
</protein>
<dbReference type="Proteomes" id="UP000476176">
    <property type="component" value="Unassembled WGS sequence"/>
</dbReference>
<name>A0A6A3KHK8_9STRA</name>
<evidence type="ECO:0000313" key="4">
    <source>
        <dbReference type="Proteomes" id="UP000476176"/>
    </source>
</evidence>
<dbReference type="EMBL" id="QXFW01000702">
    <property type="protein sequence ID" value="KAE9005028.1"/>
    <property type="molecule type" value="Genomic_DNA"/>
</dbReference>
<sequence>MHGVRGQPDEGNVTDAFERFGVNVTTIRRVWRRFKATHTSEGIEGVGSRIKGASGWNKMDSKDILERVAAIPMRRRMTQQCLARELGVGRSVVRDALKQRLLVRHSSTIHPLLILADKHARIRHSIRHVVHGPNGSYFVPMYNVVHVDEK</sequence>
<organism evidence="1 3">
    <name type="scientific">Phytophthora fragariae</name>
    <dbReference type="NCBI Taxonomy" id="53985"/>
    <lineage>
        <taxon>Eukaryota</taxon>
        <taxon>Sar</taxon>
        <taxon>Stramenopiles</taxon>
        <taxon>Oomycota</taxon>
        <taxon>Peronosporomycetes</taxon>
        <taxon>Peronosporales</taxon>
        <taxon>Peronosporaceae</taxon>
        <taxon>Phytophthora</taxon>
    </lineage>
</organism>
<reference evidence="3 4" key="1">
    <citation type="submission" date="2018-09" db="EMBL/GenBank/DDBJ databases">
        <title>Genomic investigation of the strawberry pathogen Phytophthora fragariae indicates pathogenicity is determined by transcriptional variation in three key races.</title>
        <authorList>
            <person name="Adams T.M."/>
            <person name="Armitage A.D."/>
            <person name="Sobczyk M.K."/>
            <person name="Bates H.J."/>
            <person name="Dunwell J.M."/>
            <person name="Nellist C.F."/>
            <person name="Harrison R.J."/>
        </authorList>
    </citation>
    <scope>NUCLEOTIDE SEQUENCE [LARGE SCALE GENOMIC DNA]</scope>
    <source>
        <strain evidence="2 4">BC-23</strain>
        <strain evidence="1 3">SCRP245</strain>
    </source>
</reference>
<dbReference type="PANTHER" id="PTHR33889">
    <property type="entry name" value="OS04G0681850 PROTEIN"/>
    <property type="match status" value="1"/>
</dbReference>
<dbReference type="EMBL" id="QXGC01001633">
    <property type="protein sequence ID" value="KAE9199029.1"/>
    <property type="molecule type" value="Genomic_DNA"/>
</dbReference>
<dbReference type="AlphaFoldDB" id="A0A6A3KHK8"/>
<evidence type="ECO:0000313" key="3">
    <source>
        <dbReference type="Proteomes" id="UP000460718"/>
    </source>
</evidence>
<dbReference type="PANTHER" id="PTHR33889:SF7">
    <property type="entry name" value="OS04G0681850 PROTEIN"/>
    <property type="match status" value="1"/>
</dbReference>
<dbReference type="Proteomes" id="UP000460718">
    <property type="component" value="Unassembled WGS sequence"/>
</dbReference>
<comment type="caution">
    <text evidence="1">The sequence shown here is derived from an EMBL/GenBank/DDBJ whole genome shotgun (WGS) entry which is preliminary data.</text>
</comment>
<gene>
    <name evidence="2" type="ORF">PF004_g19386</name>
    <name evidence="1" type="ORF">PF011_g12221</name>
</gene>
<proteinExistence type="predicted"/>
<evidence type="ECO:0000313" key="1">
    <source>
        <dbReference type="EMBL" id="KAE9005028.1"/>
    </source>
</evidence>
<evidence type="ECO:0008006" key="5">
    <source>
        <dbReference type="Google" id="ProtNLM"/>
    </source>
</evidence>